<evidence type="ECO:0000313" key="8">
    <source>
        <dbReference type="Proteomes" id="UP000642284"/>
    </source>
</evidence>
<dbReference type="EMBL" id="JACTVJ010000045">
    <property type="protein sequence ID" value="MBC9719518.1"/>
    <property type="molecule type" value="Genomic_DNA"/>
</dbReference>
<dbReference type="InterPro" id="IPR029060">
    <property type="entry name" value="PIN-like_dom_sf"/>
</dbReference>
<dbReference type="Proteomes" id="UP000642284">
    <property type="component" value="Unassembled WGS sequence"/>
</dbReference>
<evidence type="ECO:0000256" key="5">
    <source>
        <dbReference type="SAM" id="MobiDB-lite"/>
    </source>
</evidence>
<feature type="domain" description="PIN" evidence="6">
    <location>
        <begin position="6"/>
        <end position="103"/>
    </location>
</feature>
<evidence type="ECO:0000256" key="3">
    <source>
        <dbReference type="ARBA" id="ARBA00022801"/>
    </source>
</evidence>
<reference evidence="7 8" key="1">
    <citation type="submission" date="2020-08" db="EMBL/GenBank/DDBJ databases">
        <title>Genemic of Streptomyces polyaspartic.</title>
        <authorList>
            <person name="Liu W."/>
        </authorList>
    </citation>
    <scope>NUCLEOTIDE SEQUENCE [LARGE SCALE GENOMIC DNA]</scope>
    <source>
        <strain evidence="7 8">TRM66268-LWL</strain>
    </source>
</reference>
<evidence type="ECO:0000313" key="7">
    <source>
        <dbReference type="EMBL" id="MBC9719518.1"/>
    </source>
</evidence>
<keyword evidence="4" id="KW-0460">Magnesium</keyword>
<evidence type="ECO:0000256" key="1">
    <source>
        <dbReference type="ARBA" id="ARBA00022722"/>
    </source>
</evidence>
<sequence length="196" mass="20770">MDDQKCIEGWLDAARRQKLTLYASASMLVEARGSSHAQPNPEAEARLRTLLTDPMVRLVEVDRRVALKARDIALKHRTSGLDAIHLASAELAGAGVFFTHNKRDFPVGSRWKAHGSTNPTSTAANRCSLEGTLPPRSAGTLKGSGPEGGCMHGGTSSRQGERPAAWPSGRSSCGSVAGGGRVGFDVDSVAHLYLPQ</sequence>
<proteinExistence type="predicted"/>
<dbReference type="Gene3D" id="3.40.50.1010">
    <property type="entry name" value="5'-nuclease"/>
    <property type="match status" value="1"/>
</dbReference>
<organism evidence="7 8">
    <name type="scientific">Streptomyces polyasparticus</name>
    <dbReference type="NCBI Taxonomy" id="2767826"/>
    <lineage>
        <taxon>Bacteria</taxon>
        <taxon>Bacillati</taxon>
        <taxon>Actinomycetota</taxon>
        <taxon>Actinomycetes</taxon>
        <taxon>Kitasatosporales</taxon>
        <taxon>Streptomycetaceae</taxon>
        <taxon>Streptomyces</taxon>
    </lineage>
</organism>
<evidence type="ECO:0000256" key="4">
    <source>
        <dbReference type="ARBA" id="ARBA00022842"/>
    </source>
</evidence>
<keyword evidence="8" id="KW-1185">Reference proteome</keyword>
<dbReference type="SUPFAM" id="SSF88723">
    <property type="entry name" value="PIN domain-like"/>
    <property type="match status" value="1"/>
</dbReference>
<evidence type="ECO:0000256" key="2">
    <source>
        <dbReference type="ARBA" id="ARBA00022723"/>
    </source>
</evidence>
<keyword evidence="1" id="KW-0540">Nuclease</keyword>
<keyword evidence="3" id="KW-0378">Hydrolase</keyword>
<name>A0ABR7SYS8_9ACTN</name>
<protein>
    <submittedName>
        <fullName evidence="7">PIN domain-containing protein</fullName>
    </submittedName>
</protein>
<keyword evidence="2" id="KW-0479">Metal-binding</keyword>
<accession>A0ABR7SYS8</accession>
<dbReference type="InterPro" id="IPR002716">
    <property type="entry name" value="PIN_dom"/>
</dbReference>
<gene>
    <name evidence="7" type="ORF">H9Y04_44170</name>
</gene>
<comment type="caution">
    <text evidence="7">The sequence shown here is derived from an EMBL/GenBank/DDBJ whole genome shotgun (WGS) entry which is preliminary data.</text>
</comment>
<evidence type="ECO:0000259" key="6">
    <source>
        <dbReference type="Pfam" id="PF01850"/>
    </source>
</evidence>
<feature type="region of interest" description="Disordered" evidence="5">
    <location>
        <begin position="131"/>
        <end position="172"/>
    </location>
</feature>
<dbReference type="Pfam" id="PF01850">
    <property type="entry name" value="PIN"/>
    <property type="match status" value="1"/>
</dbReference>